<protein>
    <recommendedName>
        <fullName evidence="3">Endonuclease/exonuclease/phosphatase domain-containing protein</fullName>
    </recommendedName>
</protein>
<organism evidence="1 2">
    <name type="scientific">Circinella minor</name>
    <dbReference type="NCBI Taxonomy" id="1195481"/>
    <lineage>
        <taxon>Eukaryota</taxon>
        <taxon>Fungi</taxon>
        <taxon>Fungi incertae sedis</taxon>
        <taxon>Mucoromycota</taxon>
        <taxon>Mucoromycotina</taxon>
        <taxon>Mucoromycetes</taxon>
        <taxon>Mucorales</taxon>
        <taxon>Lichtheimiaceae</taxon>
        <taxon>Circinella</taxon>
    </lineage>
</organism>
<dbReference type="Gene3D" id="3.60.10.10">
    <property type="entry name" value="Endonuclease/exonuclease/phosphatase"/>
    <property type="match status" value="1"/>
</dbReference>
<evidence type="ECO:0008006" key="3">
    <source>
        <dbReference type="Google" id="ProtNLM"/>
    </source>
</evidence>
<evidence type="ECO:0000313" key="1">
    <source>
        <dbReference type="EMBL" id="KAG2220507.1"/>
    </source>
</evidence>
<comment type="caution">
    <text evidence="1">The sequence shown here is derived from an EMBL/GenBank/DDBJ whole genome shotgun (WGS) entry which is preliminary data.</text>
</comment>
<dbReference type="Proteomes" id="UP000646827">
    <property type="component" value="Unassembled WGS sequence"/>
</dbReference>
<dbReference type="InterPro" id="IPR036691">
    <property type="entry name" value="Endo/exonu/phosph_ase_sf"/>
</dbReference>
<keyword evidence="2" id="KW-1185">Reference proteome</keyword>
<sequence length="285" mass="32588">MIYSDITITLWNANGLTRQEIYPIINLFSDSIFFFTETWLLPPQRYATDWIQHHTYGLPTSNNNHGQMGITLLINQKCPYPVYILPPSSPYILSCQLADLVIHCVYLPSYHTFPDSQAIEFINNISLHHTNSSTTNTIICDDFNACNPRLTGDHHSNSRGIAMHNWTTENRLLCWNAELAFDQYIFFDKHQNGREDKSIIDLFFSAHHPTTSHRHHSLSPPSPILYQNTNQVTSSSPHHSYLLTASTIHVEYSISVNLQLIKSTKDISSNLPSIDPPSITNFNKF</sequence>
<gene>
    <name evidence="1" type="ORF">INT45_000918</name>
</gene>
<dbReference type="AlphaFoldDB" id="A0A8H7VIU5"/>
<proteinExistence type="predicted"/>
<accession>A0A8H7VIU5</accession>
<dbReference type="GO" id="GO:0003824">
    <property type="term" value="F:catalytic activity"/>
    <property type="evidence" value="ECO:0007669"/>
    <property type="project" value="InterPro"/>
</dbReference>
<reference evidence="1 2" key="1">
    <citation type="submission" date="2020-12" db="EMBL/GenBank/DDBJ databases">
        <title>Metabolic potential, ecology and presence of endohyphal bacteria is reflected in genomic diversity of Mucoromycotina.</title>
        <authorList>
            <person name="Muszewska A."/>
            <person name="Okrasinska A."/>
            <person name="Steczkiewicz K."/>
            <person name="Drgas O."/>
            <person name="Orlowska M."/>
            <person name="Perlinska-Lenart U."/>
            <person name="Aleksandrzak-Piekarczyk T."/>
            <person name="Szatraj K."/>
            <person name="Zielenkiewicz U."/>
            <person name="Pilsyk S."/>
            <person name="Malc E."/>
            <person name="Mieczkowski P."/>
            <person name="Kruszewska J.S."/>
            <person name="Biernat P."/>
            <person name="Pawlowska J."/>
        </authorList>
    </citation>
    <scope>NUCLEOTIDE SEQUENCE [LARGE SCALE GENOMIC DNA]</scope>
    <source>
        <strain evidence="1 2">CBS 142.35</strain>
    </source>
</reference>
<dbReference type="OrthoDB" id="2207231at2759"/>
<evidence type="ECO:0000313" key="2">
    <source>
        <dbReference type="Proteomes" id="UP000646827"/>
    </source>
</evidence>
<dbReference type="SUPFAM" id="SSF56219">
    <property type="entry name" value="DNase I-like"/>
    <property type="match status" value="1"/>
</dbReference>
<name>A0A8H7VIU5_9FUNG</name>
<dbReference type="EMBL" id="JAEPRB010000138">
    <property type="protein sequence ID" value="KAG2220507.1"/>
    <property type="molecule type" value="Genomic_DNA"/>
</dbReference>